<reference evidence="3" key="1">
    <citation type="submission" date="2022-09" db="EMBL/GenBank/DDBJ databases">
        <title>Complete Genomes of Fervidibacillus albus and Fervidibacillus halotolerans isolated from tidal flat sediments.</title>
        <authorList>
            <person name="Kwon K.K."/>
            <person name="Yang S.-H."/>
            <person name="Park M.J."/>
            <person name="Oh H.-M."/>
        </authorList>
    </citation>
    <scope>NUCLEOTIDE SEQUENCE</scope>
    <source>
        <strain evidence="3">MEBiC13591</strain>
    </source>
</reference>
<evidence type="ECO:0000256" key="2">
    <source>
        <dbReference type="SAM" id="Phobius"/>
    </source>
</evidence>
<accession>A0A9E8LW86</accession>
<dbReference type="Proteomes" id="UP001164718">
    <property type="component" value="Chromosome"/>
</dbReference>
<keyword evidence="1" id="KW-0175">Coiled coil</keyword>
<keyword evidence="2" id="KW-0812">Transmembrane</keyword>
<evidence type="ECO:0000313" key="3">
    <source>
        <dbReference type="EMBL" id="WAA10858.1"/>
    </source>
</evidence>
<feature type="transmembrane region" description="Helical" evidence="2">
    <location>
        <begin position="6"/>
        <end position="29"/>
    </location>
</feature>
<dbReference type="RefSeq" id="WP_275418664.1">
    <property type="nucleotide sequence ID" value="NZ_CP106878.1"/>
</dbReference>
<feature type="coiled-coil region" evidence="1">
    <location>
        <begin position="26"/>
        <end position="70"/>
    </location>
</feature>
<evidence type="ECO:0000313" key="4">
    <source>
        <dbReference type="Proteomes" id="UP001164718"/>
    </source>
</evidence>
<proteinExistence type="predicted"/>
<evidence type="ECO:0000256" key="1">
    <source>
        <dbReference type="SAM" id="Coils"/>
    </source>
</evidence>
<dbReference type="KEGG" id="faf:OE104_05965"/>
<keyword evidence="4" id="KW-1185">Reference proteome</keyword>
<dbReference type="EMBL" id="CP106878">
    <property type="protein sequence ID" value="WAA10858.1"/>
    <property type="molecule type" value="Genomic_DNA"/>
</dbReference>
<sequence length="75" mass="8787">MNVLAGIVPILILFIAIPIFAIILIYNFVKRAEKRAEERLQIERENLDLLKNQVSRLEQLQKKIVQIEQMLTNVE</sequence>
<protein>
    <submittedName>
        <fullName evidence="3">Uncharacterized protein</fullName>
    </submittedName>
</protein>
<name>A0A9E8LW86_9BACI</name>
<gene>
    <name evidence="3" type="ORF">OE104_05965</name>
</gene>
<keyword evidence="2" id="KW-1133">Transmembrane helix</keyword>
<organism evidence="3 4">
    <name type="scientific">Fervidibacillus albus</name>
    <dbReference type="NCBI Taxonomy" id="2980026"/>
    <lineage>
        <taxon>Bacteria</taxon>
        <taxon>Bacillati</taxon>
        <taxon>Bacillota</taxon>
        <taxon>Bacilli</taxon>
        <taxon>Bacillales</taxon>
        <taxon>Bacillaceae</taxon>
        <taxon>Fervidibacillus</taxon>
    </lineage>
</organism>
<dbReference type="AlphaFoldDB" id="A0A9E8LW86"/>
<keyword evidence="2" id="KW-0472">Membrane</keyword>